<dbReference type="EMBL" id="UPTC01003186">
    <property type="protein sequence ID" value="VBB34198.1"/>
    <property type="molecule type" value="Genomic_DNA"/>
</dbReference>
<organism evidence="2 3">
    <name type="scientific">Acanthocheilonema viteae</name>
    <name type="common">Filarial nematode worm</name>
    <name type="synonym">Dipetalonema viteae</name>
    <dbReference type="NCBI Taxonomy" id="6277"/>
    <lineage>
        <taxon>Eukaryota</taxon>
        <taxon>Metazoa</taxon>
        <taxon>Ecdysozoa</taxon>
        <taxon>Nematoda</taxon>
        <taxon>Chromadorea</taxon>
        <taxon>Rhabditida</taxon>
        <taxon>Spirurina</taxon>
        <taxon>Spiruromorpha</taxon>
        <taxon>Filarioidea</taxon>
        <taxon>Onchocercidae</taxon>
        <taxon>Acanthocheilonema</taxon>
    </lineage>
</organism>
<dbReference type="AlphaFoldDB" id="A0A498SPD3"/>
<evidence type="ECO:0000313" key="2">
    <source>
        <dbReference type="EMBL" id="VBB34198.1"/>
    </source>
</evidence>
<dbReference type="Proteomes" id="UP000276991">
    <property type="component" value="Unassembled WGS sequence"/>
</dbReference>
<evidence type="ECO:0000256" key="1">
    <source>
        <dbReference type="SAM" id="MobiDB-lite"/>
    </source>
</evidence>
<dbReference type="STRING" id="6277.A0A498SPD3"/>
<keyword evidence="3" id="KW-1185">Reference proteome</keyword>
<sequence length="282" mass="33542">MKCLDLTYLMEQRFRYTHIRDELEEAEFVGELRRKCEKCLMISDGEQSNESKELVKSADENSSRSDDEAEDNIEMKKQQKFDSTSKISNSKKEKLKGQPKKRKTKKKRNKSMDLKVLKRFWFKRDQSPPPKDELEKHLDELRMRTRNEIHTLVFLNSAAKEGKIKKMKMYTAFLNEKSRRQWNKYIEKLDKEINILPDESTEYNNNGLMERLKENPELLEAMDKFKDGKHLCETIMEHSYEIAKRIERQFFSLIPGIPGLITYRNAMICEIARDETIITVVQ</sequence>
<reference evidence="2 3" key="1">
    <citation type="submission" date="2018-08" db="EMBL/GenBank/DDBJ databases">
        <authorList>
            <person name="Laetsch R D."/>
            <person name="Stevens L."/>
            <person name="Kumar S."/>
            <person name="Blaxter L. M."/>
        </authorList>
    </citation>
    <scope>NUCLEOTIDE SEQUENCE [LARGE SCALE GENOMIC DNA]</scope>
</reference>
<feature type="compositionally biased region" description="Basic residues" evidence="1">
    <location>
        <begin position="97"/>
        <end position="109"/>
    </location>
</feature>
<name>A0A498SPD3_ACAVI</name>
<feature type="region of interest" description="Disordered" evidence="1">
    <location>
        <begin position="46"/>
        <end position="110"/>
    </location>
</feature>
<accession>A0A498SPD3</accession>
<gene>
    <name evidence="2" type="ORF">NAV_LOCUS8989</name>
</gene>
<proteinExistence type="predicted"/>
<evidence type="ECO:0000313" key="3">
    <source>
        <dbReference type="Proteomes" id="UP000276991"/>
    </source>
</evidence>
<dbReference type="OrthoDB" id="5867722at2759"/>
<feature type="compositionally biased region" description="Basic and acidic residues" evidence="1">
    <location>
        <begin position="49"/>
        <end position="66"/>
    </location>
</feature>
<protein>
    <submittedName>
        <fullName evidence="2">Uncharacterized protein</fullName>
    </submittedName>
</protein>